<name>A0ABN3HYW2_9ACTN</name>
<evidence type="ECO:0008006" key="4">
    <source>
        <dbReference type="Google" id="ProtNLM"/>
    </source>
</evidence>
<evidence type="ECO:0000313" key="2">
    <source>
        <dbReference type="EMBL" id="GAA2390553.1"/>
    </source>
</evidence>
<sequence>MREAEDVPGQDEALGMEVAADQVRGGLGRRTGRGSEHRLRRATAVTVLPEESTSAIASRSNSSVYRFVYSFPT</sequence>
<reference evidence="2 3" key="1">
    <citation type="journal article" date="2019" name="Int. J. Syst. Evol. Microbiol.">
        <title>The Global Catalogue of Microorganisms (GCM) 10K type strain sequencing project: providing services to taxonomists for standard genome sequencing and annotation.</title>
        <authorList>
            <consortium name="The Broad Institute Genomics Platform"/>
            <consortium name="The Broad Institute Genome Sequencing Center for Infectious Disease"/>
            <person name="Wu L."/>
            <person name="Ma J."/>
        </authorList>
    </citation>
    <scope>NUCLEOTIDE SEQUENCE [LARGE SCALE GENOMIC DNA]</scope>
    <source>
        <strain evidence="2 3">JCM 6921</strain>
    </source>
</reference>
<organism evidence="2 3">
    <name type="scientific">Streptomyces glaucosporus</name>
    <dbReference type="NCBI Taxonomy" id="284044"/>
    <lineage>
        <taxon>Bacteria</taxon>
        <taxon>Bacillati</taxon>
        <taxon>Actinomycetota</taxon>
        <taxon>Actinomycetes</taxon>
        <taxon>Kitasatosporales</taxon>
        <taxon>Streptomycetaceae</taxon>
        <taxon>Streptomyces</taxon>
    </lineage>
</organism>
<protein>
    <recommendedName>
        <fullName evidence="4">Transposase</fullName>
    </recommendedName>
</protein>
<dbReference type="Proteomes" id="UP001500058">
    <property type="component" value="Unassembled WGS sequence"/>
</dbReference>
<evidence type="ECO:0000313" key="3">
    <source>
        <dbReference type="Proteomes" id="UP001500058"/>
    </source>
</evidence>
<comment type="caution">
    <text evidence="2">The sequence shown here is derived from an EMBL/GenBank/DDBJ whole genome shotgun (WGS) entry which is preliminary data.</text>
</comment>
<keyword evidence="3" id="KW-1185">Reference proteome</keyword>
<feature type="region of interest" description="Disordered" evidence="1">
    <location>
        <begin position="1"/>
        <end position="38"/>
    </location>
</feature>
<accession>A0ABN3HYW2</accession>
<proteinExistence type="predicted"/>
<evidence type="ECO:0000256" key="1">
    <source>
        <dbReference type="SAM" id="MobiDB-lite"/>
    </source>
</evidence>
<dbReference type="EMBL" id="BAAATJ010000004">
    <property type="protein sequence ID" value="GAA2390553.1"/>
    <property type="molecule type" value="Genomic_DNA"/>
</dbReference>
<gene>
    <name evidence="2" type="ORF">GCM10010420_12990</name>
</gene>